<feature type="compositionally biased region" description="Polar residues" evidence="1">
    <location>
        <begin position="52"/>
        <end position="74"/>
    </location>
</feature>
<dbReference type="AlphaFoldDB" id="A0A8J5WUX0"/>
<keyword evidence="3" id="KW-1185">Reference proteome</keyword>
<protein>
    <submittedName>
        <fullName evidence="2">Uncharacterized protein</fullName>
    </submittedName>
</protein>
<name>A0A8J5WUX0_ZIZPA</name>
<comment type="caution">
    <text evidence="2">The sequence shown here is derived from an EMBL/GenBank/DDBJ whole genome shotgun (WGS) entry which is preliminary data.</text>
</comment>
<proteinExistence type="predicted"/>
<dbReference type="EMBL" id="JAAALK010000080">
    <property type="protein sequence ID" value="KAG8095267.1"/>
    <property type="molecule type" value="Genomic_DNA"/>
</dbReference>
<dbReference type="Proteomes" id="UP000729402">
    <property type="component" value="Unassembled WGS sequence"/>
</dbReference>
<sequence>MEACPNCHGPILPGHHCESVRRVKIVIDETDSDDSILVASHRPTPSMGKHQASGSGTKVAATSGSGTKRSTACGSGSKLAAATGGNRHQVAPTDTKRHQMVQTHSQEVLDVVKERLYVLEKKIDAFMEVIQKLLKK</sequence>
<gene>
    <name evidence="2" type="ORF">GUJ93_ZPchr0012g19265</name>
</gene>
<reference evidence="2" key="1">
    <citation type="journal article" date="2021" name="bioRxiv">
        <title>Whole Genome Assembly and Annotation of Northern Wild Rice, Zizania palustris L., Supports a Whole Genome Duplication in the Zizania Genus.</title>
        <authorList>
            <person name="Haas M."/>
            <person name="Kono T."/>
            <person name="Macchietto M."/>
            <person name="Millas R."/>
            <person name="McGilp L."/>
            <person name="Shao M."/>
            <person name="Duquette J."/>
            <person name="Hirsch C.N."/>
            <person name="Kimball J."/>
        </authorList>
    </citation>
    <scope>NUCLEOTIDE SEQUENCE</scope>
    <source>
        <tissue evidence="2">Fresh leaf tissue</tissue>
    </source>
</reference>
<evidence type="ECO:0000313" key="3">
    <source>
        <dbReference type="Proteomes" id="UP000729402"/>
    </source>
</evidence>
<evidence type="ECO:0000313" key="2">
    <source>
        <dbReference type="EMBL" id="KAG8095267.1"/>
    </source>
</evidence>
<reference evidence="2" key="2">
    <citation type="submission" date="2021-02" db="EMBL/GenBank/DDBJ databases">
        <authorList>
            <person name="Kimball J.A."/>
            <person name="Haas M.W."/>
            <person name="Macchietto M."/>
            <person name="Kono T."/>
            <person name="Duquette J."/>
            <person name="Shao M."/>
        </authorList>
    </citation>
    <scope>NUCLEOTIDE SEQUENCE</scope>
    <source>
        <tissue evidence="2">Fresh leaf tissue</tissue>
    </source>
</reference>
<organism evidence="2 3">
    <name type="scientific">Zizania palustris</name>
    <name type="common">Northern wild rice</name>
    <dbReference type="NCBI Taxonomy" id="103762"/>
    <lineage>
        <taxon>Eukaryota</taxon>
        <taxon>Viridiplantae</taxon>
        <taxon>Streptophyta</taxon>
        <taxon>Embryophyta</taxon>
        <taxon>Tracheophyta</taxon>
        <taxon>Spermatophyta</taxon>
        <taxon>Magnoliopsida</taxon>
        <taxon>Liliopsida</taxon>
        <taxon>Poales</taxon>
        <taxon>Poaceae</taxon>
        <taxon>BOP clade</taxon>
        <taxon>Oryzoideae</taxon>
        <taxon>Oryzeae</taxon>
        <taxon>Zizaniinae</taxon>
        <taxon>Zizania</taxon>
    </lineage>
</organism>
<feature type="region of interest" description="Disordered" evidence="1">
    <location>
        <begin position="37"/>
        <end position="102"/>
    </location>
</feature>
<accession>A0A8J5WUX0</accession>
<evidence type="ECO:0000256" key="1">
    <source>
        <dbReference type="SAM" id="MobiDB-lite"/>
    </source>
</evidence>